<dbReference type="AlphaFoldDB" id="A0A1L9RM95"/>
<evidence type="ECO:0000313" key="3">
    <source>
        <dbReference type="Proteomes" id="UP000184383"/>
    </source>
</evidence>
<feature type="transmembrane region" description="Helical" evidence="1">
    <location>
        <begin position="33"/>
        <end position="53"/>
    </location>
</feature>
<dbReference type="EMBL" id="KV878212">
    <property type="protein sequence ID" value="OJJ35957.1"/>
    <property type="molecule type" value="Genomic_DNA"/>
</dbReference>
<feature type="transmembrane region" description="Helical" evidence="1">
    <location>
        <begin position="65"/>
        <end position="87"/>
    </location>
</feature>
<keyword evidence="1" id="KW-0812">Transmembrane</keyword>
<feature type="transmembrane region" description="Helical" evidence="1">
    <location>
        <begin position="93"/>
        <end position="118"/>
    </location>
</feature>
<dbReference type="VEuPathDB" id="FungiDB:ASPWEDRAFT_41181"/>
<name>A0A1L9RM95_ASPWE</name>
<feature type="transmembrane region" description="Helical" evidence="1">
    <location>
        <begin position="130"/>
        <end position="156"/>
    </location>
</feature>
<evidence type="ECO:0000313" key="2">
    <source>
        <dbReference type="EMBL" id="OJJ35957.1"/>
    </source>
</evidence>
<accession>A0A1L9RM95</accession>
<dbReference type="RefSeq" id="XP_040689633.1">
    <property type="nucleotide sequence ID" value="XM_040835493.1"/>
</dbReference>
<proteinExistence type="predicted"/>
<organism evidence="2 3">
    <name type="scientific">Aspergillus wentii DTO 134E9</name>
    <dbReference type="NCBI Taxonomy" id="1073089"/>
    <lineage>
        <taxon>Eukaryota</taxon>
        <taxon>Fungi</taxon>
        <taxon>Dikarya</taxon>
        <taxon>Ascomycota</taxon>
        <taxon>Pezizomycotina</taxon>
        <taxon>Eurotiomycetes</taxon>
        <taxon>Eurotiomycetidae</taxon>
        <taxon>Eurotiales</taxon>
        <taxon>Aspergillaceae</taxon>
        <taxon>Aspergillus</taxon>
        <taxon>Aspergillus subgen. Cremei</taxon>
    </lineage>
</organism>
<gene>
    <name evidence="2" type="ORF">ASPWEDRAFT_41181</name>
</gene>
<keyword evidence="1" id="KW-1133">Transmembrane helix</keyword>
<dbReference type="Proteomes" id="UP000184383">
    <property type="component" value="Unassembled WGS sequence"/>
</dbReference>
<dbReference type="GeneID" id="63751341"/>
<keyword evidence="3" id="KW-1185">Reference proteome</keyword>
<dbReference type="OrthoDB" id="10364448at2759"/>
<keyword evidence="1" id="KW-0472">Membrane</keyword>
<reference evidence="3" key="1">
    <citation type="journal article" date="2017" name="Genome Biol.">
        <title>Comparative genomics reveals high biological diversity and specific adaptations in the industrially and medically important fungal genus Aspergillus.</title>
        <authorList>
            <person name="de Vries R.P."/>
            <person name="Riley R."/>
            <person name="Wiebenga A."/>
            <person name="Aguilar-Osorio G."/>
            <person name="Amillis S."/>
            <person name="Uchima C.A."/>
            <person name="Anderluh G."/>
            <person name="Asadollahi M."/>
            <person name="Askin M."/>
            <person name="Barry K."/>
            <person name="Battaglia E."/>
            <person name="Bayram O."/>
            <person name="Benocci T."/>
            <person name="Braus-Stromeyer S.A."/>
            <person name="Caldana C."/>
            <person name="Canovas D."/>
            <person name="Cerqueira G.C."/>
            <person name="Chen F."/>
            <person name="Chen W."/>
            <person name="Choi C."/>
            <person name="Clum A."/>
            <person name="Dos Santos R.A."/>
            <person name="Damasio A.R."/>
            <person name="Diallinas G."/>
            <person name="Emri T."/>
            <person name="Fekete E."/>
            <person name="Flipphi M."/>
            <person name="Freyberg S."/>
            <person name="Gallo A."/>
            <person name="Gournas C."/>
            <person name="Habgood R."/>
            <person name="Hainaut M."/>
            <person name="Harispe M.L."/>
            <person name="Henrissat B."/>
            <person name="Hilden K.S."/>
            <person name="Hope R."/>
            <person name="Hossain A."/>
            <person name="Karabika E."/>
            <person name="Karaffa L."/>
            <person name="Karanyi Z."/>
            <person name="Krasevec N."/>
            <person name="Kuo A."/>
            <person name="Kusch H."/>
            <person name="LaButti K."/>
            <person name="Lagendijk E.L."/>
            <person name="Lapidus A."/>
            <person name="Levasseur A."/>
            <person name="Lindquist E."/>
            <person name="Lipzen A."/>
            <person name="Logrieco A.F."/>
            <person name="MacCabe A."/>
            <person name="Maekelae M.R."/>
            <person name="Malavazi I."/>
            <person name="Melin P."/>
            <person name="Meyer V."/>
            <person name="Mielnichuk N."/>
            <person name="Miskei M."/>
            <person name="Molnar A.P."/>
            <person name="Mule G."/>
            <person name="Ngan C.Y."/>
            <person name="Orejas M."/>
            <person name="Orosz E."/>
            <person name="Ouedraogo J.P."/>
            <person name="Overkamp K.M."/>
            <person name="Park H.-S."/>
            <person name="Perrone G."/>
            <person name="Piumi F."/>
            <person name="Punt P.J."/>
            <person name="Ram A.F."/>
            <person name="Ramon A."/>
            <person name="Rauscher S."/>
            <person name="Record E."/>
            <person name="Riano-Pachon D.M."/>
            <person name="Robert V."/>
            <person name="Roehrig J."/>
            <person name="Ruller R."/>
            <person name="Salamov A."/>
            <person name="Salih N.S."/>
            <person name="Samson R.A."/>
            <person name="Sandor E."/>
            <person name="Sanguinetti M."/>
            <person name="Schuetze T."/>
            <person name="Sepcic K."/>
            <person name="Shelest E."/>
            <person name="Sherlock G."/>
            <person name="Sophianopoulou V."/>
            <person name="Squina F.M."/>
            <person name="Sun H."/>
            <person name="Susca A."/>
            <person name="Todd R.B."/>
            <person name="Tsang A."/>
            <person name="Unkles S.E."/>
            <person name="van de Wiele N."/>
            <person name="van Rossen-Uffink D."/>
            <person name="Oliveira J.V."/>
            <person name="Vesth T.C."/>
            <person name="Visser J."/>
            <person name="Yu J.-H."/>
            <person name="Zhou M."/>
            <person name="Andersen M.R."/>
            <person name="Archer D.B."/>
            <person name="Baker S.E."/>
            <person name="Benoit I."/>
            <person name="Brakhage A.A."/>
            <person name="Braus G.H."/>
            <person name="Fischer R."/>
            <person name="Frisvad J.C."/>
            <person name="Goldman G.H."/>
            <person name="Houbraken J."/>
            <person name="Oakley B."/>
            <person name="Pocsi I."/>
            <person name="Scazzocchio C."/>
            <person name="Seiboth B."/>
            <person name="vanKuyk P.A."/>
            <person name="Wortman J."/>
            <person name="Dyer P.S."/>
            <person name="Grigoriev I.V."/>
        </authorList>
    </citation>
    <scope>NUCLEOTIDE SEQUENCE [LARGE SCALE GENOMIC DNA]</scope>
    <source>
        <strain evidence="3">DTO 134E9</strain>
    </source>
</reference>
<protein>
    <submittedName>
        <fullName evidence="2">Uncharacterized protein</fullName>
    </submittedName>
</protein>
<sequence>MAPPPTSHDTAHLISPKEKHRYQSFKFKQYADFAQTIFIAATIASTIALSKSYEASSKSTLEEDGIILAWASALLVTSIAGSVILVASAKLELAFYLLQMQSLVVSLFVLVAFYLLLATPSFRQQYTGPFLFATVCYWIVVVLLVCLIIDVLVQYVSGRGDGLDLWGVHWRRKSRIMGVYQGDQDM</sequence>
<evidence type="ECO:0000256" key="1">
    <source>
        <dbReference type="SAM" id="Phobius"/>
    </source>
</evidence>